<dbReference type="RefSeq" id="YP_004935945.1">
    <property type="nucleotide sequence ID" value="NC_016437.1"/>
</dbReference>
<accession>G9B6L2</accession>
<dbReference type="OrthoDB" id="8443at10239"/>
<proteinExistence type="predicted"/>
<dbReference type="GO" id="GO:0019028">
    <property type="term" value="C:viral capsid"/>
    <property type="evidence" value="ECO:0007669"/>
    <property type="project" value="InterPro"/>
</dbReference>
<dbReference type="InterPro" id="IPR000646">
    <property type="entry name" value="Adeno_PVIII"/>
</dbReference>
<dbReference type="Pfam" id="PF01310">
    <property type="entry name" value="Adeno_PVIII"/>
    <property type="match status" value="2"/>
</dbReference>
<keyword evidence="2" id="KW-1185">Reference proteome</keyword>
<reference evidence="1 2" key="1">
    <citation type="journal article" date="2012" name="Virology">
        <title>Full genome analysis of a novel adenovirus from the South Polar skua (Catharacta maccormicki) in Antarctica.</title>
        <authorList>
            <person name="Park Y.M."/>
            <person name="Kim J.H."/>
            <person name="Gu S.H."/>
            <person name="Lee S.Y."/>
            <person name="Lee M.G."/>
            <person name="Kang Y.K."/>
            <person name="Kang S.H."/>
            <person name="Kim H.J."/>
            <person name="Song J.W."/>
        </authorList>
    </citation>
    <scope>NUCLEOTIDE SEQUENCE [LARGE SCALE GENOMIC DNA]</scope>
    <source>
        <strain evidence="1">T03</strain>
    </source>
</reference>
<evidence type="ECO:0000313" key="1">
    <source>
        <dbReference type="EMBL" id="ADP30828.1"/>
    </source>
</evidence>
<protein>
    <submittedName>
        <fullName evidence="1">PVIII</fullName>
    </submittedName>
</protein>
<dbReference type="Proteomes" id="UP000169712">
    <property type="component" value="Segment"/>
</dbReference>
<dbReference type="GO" id="GO:0031423">
    <property type="term" value="F:hexon binding"/>
    <property type="evidence" value="ECO:0007669"/>
    <property type="project" value="InterPro"/>
</dbReference>
<dbReference type="EMBL" id="HM585353">
    <property type="protein sequence ID" value="ADP30828.1"/>
    <property type="molecule type" value="Genomic_DNA"/>
</dbReference>
<dbReference type="GeneID" id="11467762"/>
<organism evidence="1 2">
    <name type="scientific">South Polar skua adenovirus 1</name>
    <dbReference type="NCBI Taxonomy" id="2848087"/>
    <lineage>
        <taxon>Viruses</taxon>
        <taxon>Varidnaviria</taxon>
        <taxon>Bamfordvirae</taxon>
        <taxon>Preplasmiviricota</taxon>
        <taxon>Polisuviricotina</taxon>
        <taxon>Pharingeaviricetes</taxon>
        <taxon>Rowavirales</taxon>
        <taxon>Adenoviridae</taxon>
        <taxon>Siadenovirus</taxon>
        <taxon>Siadenovirus stercorariidae</taxon>
        <taxon>Skua siadenovirus A</taxon>
    </lineage>
</organism>
<sequence>MEAAPTEYIWQYNPVTGRVGGANQNYGERINILHSNRYLYNRMQDVQRVNNRLATEKGISGLTGGSYAHYVPTDYKTSEDNELFLCGGAVSALPGTDGVYKNSLQRLADIALEAEENRAKEETGLTTKKFVKQFPPVVYENPFSGSNFAFEFDPLYDPDGNDFSHPVLPARRSARDGITGGALSLTGYHPKLHGGAISLAGQNPILGKTSI</sequence>
<evidence type="ECO:0000313" key="2">
    <source>
        <dbReference type="Proteomes" id="UP000169712"/>
    </source>
</evidence>
<name>G9B6L2_9ADEN</name>
<dbReference type="KEGG" id="vg:11467762"/>